<evidence type="ECO:0000313" key="2">
    <source>
        <dbReference type="Proteomes" id="UP001241377"/>
    </source>
</evidence>
<comment type="caution">
    <text evidence="1">The sequence shown here is derived from an EMBL/GenBank/DDBJ whole genome shotgun (WGS) entry which is preliminary data.</text>
</comment>
<evidence type="ECO:0000313" key="1">
    <source>
        <dbReference type="EMBL" id="KAJ9105055.1"/>
    </source>
</evidence>
<sequence>MLSTSLSASPADPSVNPGPNLPSDDYAYVSKNDVTMVLSTGQITIDDQLDFKTSSYILYAETIVLTASKKLHYTISLPGKHIGLFCNTLDIKSTPNITLDVSGEDGDDGVPDSTISPTKGKNGGSITLYVERLESGQVGQSQQEVSTGLFLHAFGGRGGRGISVHKSGLAGGDGADGGNGANLSLFIILLKTRLTKRTSCRWAARTAAANKTLVGLDELSKAGITPGAHVKSFGSLIASYLSLVPLIQTLSTNLESLITSHLVLSSTLLQSLQALQKLLKTLSKSSLAPACADDLISAINDIALAVNQLRSLPSGSDKTAVEEALQVIITENFSKFSPSSESAFDTALSLLYNDCLNSASSMEVNLQRLSTNVTGGIEGQPGSGDVNVPNGKSGVAGNPGTIDVSLLTFQGDPCDLQTMKHALAQPDQAQMILTKADNLYFTGTLENNATAAKYYQRLSDRLAFVPALVAATASTSCAIAYNDMEFDDKGNSNLTVNALNQLQNIHSRALANLGQIILGQDMFGHALSWTPRLSYTFYDERATKLITSLQTVEKAYKSYYTDLQNKTEASTSLDDGLAAAQQGEDQANAQITLITDPNGPLDMYDSQIAAFTPLLKAKRTEVSDYIKTIIHLINEKSFSFDPSTWINCLSTIAMAPTEFNAAVSVFQAGYSSMNQITALDGTKVDRTYVVSQLEQCDGTLESLQEAYTNRSDGSAEVDDPGAAKIIMLQSQLDSLLDKFQSAISGDIHDKVEQLMKDYVALIKQRNDAVIALNSTLQILYKTRQDQKYYHQQHSAIGQKKNQIDPTLPAVCYWLKKSCTDMALLVLQTLNYGAHAIQFWGPLPLMAFDTSGGLPSSVQLISFQTALETRFSDALEAFGSRIPSTWPPARQLGVCYRLTDGELVALTTATNTTEGDSIYSVVLRQLVAPTSSSQAPENPFAGRANVRITQVRLWLPGATLDATFGGSRPLLCKITHLGDETIVDSTNNNFKFVHDRLDISWGYDTTGIMCLRDCVGASGQLTEKILEGTYNGNAGGTVPGPDIYAPVGPFATWQITIRSGYNPGLDLSKVEEAYLEFWGSHAPFS</sequence>
<name>A0ACC2VZZ2_9TREE</name>
<organism evidence="1 2">
    <name type="scientific">Naganishia cerealis</name>
    <dbReference type="NCBI Taxonomy" id="610337"/>
    <lineage>
        <taxon>Eukaryota</taxon>
        <taxon>Fungi</taxon>
        <taxon>Dikarya</taxon>
        <taxon>Basidiomycota</taxon>
        <taxon>Agaricomycotina</taxon>
        <taxon>Tremellomycetes</taxon>
        <taxon>Filobasidiales</taxon>
        <taxon>Filobasidiaceae</taxon>
        <taxon>Naganishia</taxon>
    </lineage>
</organism>
<protein>
    <submittedName>
        <fullName evidence="1">Uncharacterized protein</fullName>
    </submittedName>
</protein>
<keyword evidence="2" id="KW-1185">Reference proteome</keyword>
<gene>
    <name evidence="1" type="ORF">QFC19_003687</name>
</gene>
<accession>A0ACC2VZZ2</accession>
<dbReference type="Proteomes" id="UP001241377">
    <property type="component" value="Unassembled WGS sequence"/>
</dbReference>
<proteinExistence type="predicted"/>
<reference evidence="1" key="1">
    <citation type="submission" date="2023-04" db="EMBL/GenBank/DDBJ databases">
        <title>Draft Genome sequencing of Naganishia species isolated from polar environments using Oxford Nanopore Technology.</title>
        <authorList>
            <person name="Leo P."/>
            <person name="Venkateswaran K."/>
        </authorList>
    </citation>
    <scope>NUCLEOTIDE SEQUENCE</scope>
    <source>
        <strain evidence="1">MNA-CCFEE 5261</strain>
    </source>
</reference>
<dbReference type="EMBL" id="JASBWR010000036">
    <property type="protein sequence ID" value="KAJ9105055.1"/>
    <property type="molecule type" value="Genomic_DNA"/>
</dbReference>